<organism evidence="2 3">
    <name type="scientific">Haematococcus lacustris</name>
    <name type="common">Green alga</name>
    <name type="synonym">Haematococcus pluvialis</name>
    <dbReference type="NCBI Taxonomy" id="44745"/>
    <lineage>
        <taxon>Eukaryota</taxon>
        <taxon>Viridiplantae</taxon>
        <taxon>Chlorophyta</taxon>
        <taxon>core chlorophytes</taxon>
        <taxon>Chlorophyceae</taxon>
        <taxon>CS clade</taxon>
        <taxon>Chlamydomonadales</taxon>
        <taxon>Haematococcaceae</taxon>
        <taxon>Haematococcus</taxon>
    </lineage>
</organism>
<sequence length="80" mass="8053">MSKGHVTDSLQLQAPPVVLSTKVPQVISAHAVLRLGIANQEAGTEEDGPQAGTAGVQGGGSSLGAALPGSKFKHLAARWV</sequence>
<protein>
    <submittedName>
        <fullName evidence="2">Uncharacterized protein</fullName>
    </submittedName>
</protein>
<comment type="caution">
    <text evidence="2">The sequence shown here is derived from an EMBL/GenBank/DDBJ whole genome shotgun (WGS) entry which is preliminary data.</text>
</comment>
<name>A0A6A0A929_HAELA</name>
<dbReference type="AlphaFoldDB" id="A0A6A0A929"/>
<dbReference type="EMBL" id="BLLF01004247">
    <property type="protein sequence ID" value="GFH29230.1"/>
    <property type="molecule type" value="Genomic_DNA"/>
</dbReference>
<accession>A0A6A0A929</accession>
<dbReference type="Proteomes" id="UP000485058">
    <property type="component" value="Unassembled WGS sequence"/>
</dbReference>
<keyword evidence="3" id="KW-1185">Reference proteome</keyword>
<evidence type="ECO:0000313" key="3">
    <source>
        <dbReference type="Proteomes" id="UP000485058"/>
    </source>
</evidence>
<proteinExistence type="predicted"/>
<evidence type="ECO:0000256" key="1">
    <source>
        <dbReference type="SAM" id="MobiDB-lite"/>
    </source>
</evidence>
<gene>
    <name evidence="2" type="ORF">HaLaN_27863</name>
</gene>
<evidence type="ECO:0000313" key="2">
    <source>
        <dbReference type="EMBL" id="GFH29230.1"/>
    </source>
</evidence>
<feature type="region of interest" description="Disordered" evidence="1">
    <location>
        <begin position="40"/>
        <end position="67"/>
    </location>
</feature>
<reference evidence="2 3" key="1">
    <citation type="submission" date="2020-02" db="EMBL/GenBank/DDBJ databases">
        <title>Draft genome sequence of Haematococcus lacustris strain NIES-144.</title>
        <authorList>
            <person name="Morimoto D."/>
            <person name="Nakagawa S."/>
            <person name="Yoshida T."/>
            <person name="Sawayama S."/>
        </authorList>
    </citation>
    <scope>NUCLEOTIDE SEQUENCE [LARGE SCALE GENOMIC DNA]</scope>
    <source>
        <strain evidence="2 3">NIES-144</strain>
    </source>
</reference>